<dbReference type="FunFam" id="2.40.128.80:FF:000003">
    <property type="entry name" value="Cathepsin C"/>
    <property type="match status" value="1"/>
</dbReference>
<sequence>MLNIGYCLSALLLAVSVSADTPANCSYEEIRGVWEFSESARTANRSEKCDLTVKLVDKVRIELQYPNTAVDHLGNRGTWTLIYNQGFEVIINDRKYFAFSDYKQVGTKVTSICNQTSAGWSHDVLGNN</sequence>
<dbReference type="OrthoDB" id="3789175at2759"/>
<feature type="chain" id="PRO_5035592659" description="Cathepsin C exclusion domain-containing protein" evidence="1">
    <location>
        <begin position="20"/>
        <end position="128"/>
    </location>
</feature>
<accession>A0A7R9MGZ7</accession>
<keyword evidence="4" id="KW-1185">Reference proteome</keyword>
<keyword evidence="1" id="KW-0732">Signal</keyword>
<reference evidence="3" key="1">
    <citation type="submission" date="2020-11" db="EMBL/GenBank/DDBJ databases">
        <authorList>
            <person name="Tran Van P."/>
        </authorList>
    </citation>
    <scope>NUCLEOTIDE SEQUENCE</scope>
</reference>
<feature type="non-terminal residue" evidence="3">
    <location>
        <position position="1"/>
    </location>
</feature>
<dbReference type="EMBL" id="OC933034">
    <property type="protein sequence ID" value="CAD7659726.1"/>
    <property type="molecule type" value="Genomic_DNA"/>
</dbReference>
<feature type="signal peptide" evidence="1">
    <location>
        <begin position="1"/>
        <end position="19"/>
    </location>
</feature>
<evidence type="ECO:0000256" key="1">
    <source>
        <dbReference type="SAM" id="SignalP"/>
    </source>
</evidence>
<protein>
    <recommendedName>
        <fullName evidence="2">Cathepsin C exclusion domain-containing protein</fullName>
    </recommendedName>
</protein>
<proteinExistence type="predicted"/>
<evidence type="ECO:0000259" key="2">
    <source>
        <dbReference type="Pfam" id="PF08773"/>
    </source>
</evidence>
<dbReference type="AlphaFoldDB" id="A0A7R9MGZ7"/>
<dbReference type="InterPro" id="IPR036496">
    <property type="entry name" value="CathepsinC_exc_dom_sf"/>
</dbReference>
<gene>
    <name evidence="3" type="ORF">ONB1V03_LOCUS16321</name>
</gene>
<evidence type="ECO:0000313" key="3">
    <source>
        <dbReference type="EMBL" id="CAD7659726.1"/>
    </source>
</evidence>
<evidence type="ECO:0000313" key="4">
    <source>
        <dbReference type="Proteomes" id="UP000728032"/>
    </source>
</evidence>
<dbReference type="Pfam" id="PF08773">
    <property type="entry name" value="CathepsinC_exc"/>
    <property type="match status" value="1"/>
</dbReference>
<feature type="domain" description="Cathepsin C exclusion" evidence="2">
    <location>
        <begin position="20"/>
        <end position="128"/>
    </location>
</feature>
<dbReference type="EMBL" id="CAJPVJ010018209">
    <property type="protein sequence ID" value="CAG2176888.1"/>
    <property type="molecule type" value="Genomic_DNA"/>
</dbReference>
<dbReference type="Gene3D" id="2.40.128.80">
    <property type="entry name" value="Cathepsin C, exclusion domain"/>
    <property type="match status" value="1"/>
</dbReference>
<name>A0A7R9MGZ7_9ACAR</name>
<dbReference type="Proteomes" id="UP000728032">
    <property type="component" value="Unassembled WGS sequence"/>
</dbReference>
<organism evidence="3">
    <name type="scientific">Oppiella nova</name>
    <dbReference type="NCBI Taxonomy" id="334625"/>
    <lineage>
        <taxon>Eukaryota</taxon>
        <taxon>Metazoa</taxon>
        <taxon>Ecdysozoa</taxon>
        <taxon>Arthropoda</taxon>
        <taxon>Chelicerata</taxon>
        <taxon>Arachnida</taxon>
        <taxon>Acari</taxon>
        <taxon>Acariformes</taxon>
        <taxon>Sarcoptiformes</taxon>
        <taxon>Oribatida</taxon>
        <taxon>Brachypylina</taxon>
        <taxon>Oppioidea</taxon>
        <taxon>Oppiidae</taxon>
        <taxon>Oppiella</taxon>
    </lineage>
</organism>
<dbReference type="SUPFAM" id="SSF75001">
    <property type="entry name" value="Dipeptidyl peptidase I (cathepsin C), exclusion domain"/>
    <property type="match status" value="1"/>
</dbReference>
<dbReference type="InterPro" id="IPR014882">
    <property type="entry name" value="CathepsinC_exc"/>
</dbReference>